<dbReference type="Proteomes" id="UP000239899">
    <property type="component" value="Unassembled WGS sequence"/>
</dbReference>
<protein>
    <submittedName>
        <fullName evidence="2">Cadherin EGF LAG seven-pass G-type receptor 3</fullName>
    </submittedName>
</protein>
<evidence type="ECO:0000313" key="3">
    <source>
        <dbReference type="Proteomes" id="UP000239899"/>
    </source>
</evidence>
<dbReference type="EMBL" id="LHPG02000002">
    <property type="protein sequence ID" value="PRW60625.1"/>
    <property type="molecule type" value="Genomic_DNA"/>
</dbReference>
<accession>A0A2P6U2T5</accession>
<reference evidence="2 3" key="1">
    <citation type="journal article" date="2018" name="Plant J.">
        <title>Genome sequences of Chlorella sorokiniana UTEX 1602 and Micractinium conductrix SAG 241.80: implications to maltose excretion by a green alga.</title>
        <authorList>
            <person name="Arriola M.B."/>
            <person name="Velmurugan N."/>
            <person name="Zhang Y."/>
            <person name="Plunkett M.H."/>
            <person name="Hondzo H."/>
            <person name="Barney B.M."/>
        </authorList>
    </citation>
    <scope>NUCLEOTIDE SEQUENCE [LARGE SCALE GENOMIC DNA]</scope>
    <source>
        <strain evidence="3">UTEX 1602</strain>
    </source>
</reference>
<gene>
    <name evidence="2" type="ORF">C2E21_1098</name>
</gene>
<comment type="caution">
    <text evidence="2">The sequence shown here is derived from an EMBL/GenBank/DDBJ whole genome shotgun (WGS) entry which is preliminary data.</text>
</comment>
<dbReference type="AlphaFoldDB" id="A0A2P6U2T5"/>
<evidence type="ECO:0000313" key="2">
    <source>
        <dbReference type="EMBL" id="PRW60625.1"/>
    </source>
</evidence>
<feature type="region of interest" description="Disordered" evidence="1">
    <location>
        <begin position="198"/>
        <end position="218"/>
    </location>
</feature>
<evidence type="ECO:0000256" key="1">
    <source>
        <dbReference type="SAM" id="MobiDB-lite"/>
    </source>
</evidence>
<proteinExistence type="predicted"/>
<keyword evidence="2" id="KW-0675">Receptor</keyword>
<organism evidence="2 3">
    <name type="scientific">Chlorella sorokiniana</name>
    <name type="common">Freshwater green alga</name>
    <dbReference type="NCBI Taxonomy" id="3076"/>
    <lineage>
        <taxon>Eukaryota</taxon>
        <taxon>Viridiplantae</taxon>
        <taxon>Chlorophyta</taxon>
        <taxon>core chlorophytes</taxon>
        <taxon>Trebouxiophyceae</taxon>
        <taxon>Chlorellales</taxon>
        <taxon>Chlorellaceae</taxon>
        <taxon>Chlorella clade</taxon>
        <taxon>Chlorella</taxon>
    </lineage>
</organism>
<sequence length="218" mass="22701">MSSWPEGPVPQCPADKQICPAGCYCSRVFEDRVGVCLPPPPNCGQENARCCPPGIYGPPGSPRNVTGFSCEGKDIKCPGWGGMPGAGVCTLWPSPPDCGLPGIKCCLDPYHAWMDSSEPPPVCQGGPKGSYCEGPYNNGTCKENPADCGQLGKACCRSLSGCCSNYTCGSGLYCPFMDESEPTCKACPTADEAQKQGKELPWECQPPASNGAATDGGN</sequence>
<name>A0A2P6U2T5_CHLSO</name>
<keyword evidence="3" id="KW-1185">Reference proteome</keyword>